<dbReference type="GO" id="GO:0030145">
    <property type="term" value="F:manganese ion binding"/>
    <property type="evidence" value="ECO:0007669"/>
    <property type="project" value="UniProtKB-UniRule"/>
</dbReference>
<reference evidence="12 13" key="1">
    <citation type="submission" date="2019-11" db="EMBL/GenBank/DDBJ databases">
        <title>Streptococcus uberis isolated from clinical mastitis cases on a southeastern Queensland dairy.</title>
        <authorList>
            <person name="Workentine M.L."/>
            <person name="Price R."/>
            <person name="Olchowy T."/>
        </authorList>
    </citation>
    <scope>NUCLEOTIDE SEQUENCE [LARGE SCALE GENOMIC DNA]</scope>
    <source>
        <strain evidence="12 13">OLC4459-A17</strain>
    </source>
</reference>
<dbReference type="InterPro" id="IPR016667">
    <property type="entry name" value="Caps_polysacc_synth_CpsB/CapC"/>
</dbReference>
<proteinExistence type="inferred from homology"/>
<dbReference type="PIRSF" id="PIRSF016557">
    <property type="entry name" value="Caps_synth_CpsB"/>
    <property type="match status" value="1"/>
</dbReference>
<sequence length="243" mass="28460">MIDIHSHIVFDVDDGPLTIDESLALIEESYKQGVRTIVSTSHRRKGMFETPEDDIFNKFQQVKREAEERFEGLTILYGGELYYTRDILEKLEQHIVPRLNDTRYALIEFSMATPWKEIHSAVTQILMLGITPVIAHIERYDALAFKKERVKELINMGCYTQINSAHVVKAKWFGDSLKVFKKRAKYFLDEDVVHCIASDMHNLKKRPPYMKEARKIVRNDYGMKRARMLFETNPQALLNNDYL</sequence>
<dbReference type="UniPathway" id="UPA00934"/>
<dbReference type="Gene3D" id="3.20.20.140">
    <property type="entry name" value="Metal-dependent hydrolases"/>
    <property type="match status" value="1"/>
</dbReference>
<keyword evidence="4 11" id="KW-0378">Hydrolase</keyword>
<accession>A0A6L6G9G7</accession>
<dbReference type="PANTHER" id="PTHR39181">
    <property type="entry name" value="TYROSINE-PROTEIN PHOSPHATASE YWQE"/>
    <property type="match status" value="1"/>
</dbReference>
<dbReference type="Pfam" id="PF19567">
    <property type="entry name" value="CpsB_CapC"/>
    <property type="match status" value="1"/>
</dbReference>
<evidence type="ECO:0000313" key="12">
    <source>
        <dbReference type="EMBL" id="MTD02011.1"/>
    </source>
</evidence>
<dbReference type="InterPro" id="IPR048208">
    <property type="entry name" value="Caps_polysacc_synth_CpsB"/>
</dbReference>
<evidence type="ECO:0000256" key="4">
    <source>
        <dbReference type="ARBA" id="ARBA00022801"/>
    </source>
</evidence>
<dbReference type="GO" id="GO:0004725">
    <property type="term" value="F:protein tyrosine phosphatase activity"/>
    <property type="evidence" value="ECO:0007669"/>
    <property type="project" value="UniProtKB-UniRule"/>
</dbReference>
<dbReference type="EMBL" id="WLXI01000047">
    <property type="protein sequence ID" value="MTD02011.1"/>
    <property type="molecule type" value="Genomic_DNA"/>
</dbReference>
<evidence type="ECO:0000256" key="10">
    <source>
        <dbReference type="ARBA" id="ARBA00051722"/>
    </source>
</evidence>
<dbReference type="GO" id="GO:0045227">
    <property type="term" value="P:capsule polysaccharide biosynthetic process"/>
    <property type="evidence" value="ECO:0007669"/>
    <property type="project" value="UniProtKB-UniPathway"/>
</dbReference>
<dbReference type="PANTHER" id="PTHR39181:SF1">
    <property type="entry name" value="TYROSINE-PROTEIN PHOSPHATASE YWQE"/>
    <property type="match status" value="1"/>
</dbReference>
<comment type="catalytic activity">
    <reaction evidence="10 11">
        <text>O-phospho-L-tyrosyl-[protein] + H2O = L-tyrosyl-[protein] + phosphate</text>
        <dbReference type="Rhea" id="RHEA:10684"/>
        <dbReference type="Rhea" id="RHEA-COMP:10136"/>
        <dbReference type="Rhea" id="RHEA-COMP:20101"/>
        <dbReference type="ChEBI" id="CHEBI:15377"/>
        <dbReference type="ChEBI" id="CHEBI:43474"/>
        <dbReference type="ChEBI" id="CHEBI:46858"/>
        <dbReference type="ChEBI" id="CHEBI:61978"/>
        <dbReference type="EC" id="3.1.3.48"/>
    </reaction>
</comment>
<dbReference type="NCBIfam" id="NF041488">
    <property type="entry name" value="caps_synth_Cps4B"/>
    <property type="match status" value="1"/>
</dbReference>
<evidence type="ECO:0000256" key="7">
    <source>
        <dbReference type="ARBA" id="ARBA00023169"/>
    </source>
</evidence>
<keyword evidence="5" id="KW-0972">Capsule biogenesis/degradation</keyword>
<keyword evidence="6 11" id="KW-0904">Protein phosphatase</keyword>
<dbReference type="Proteomes" id="UP000483839">
    <property type="component" value="Unassembled WGS sequence"/>
</dbReference>
<comment type="similarity">
    <text evidence="3 11">Belongs to the metallo-dependent hydrolases superfamily. CpsB/CapC family.</text>
</comment>
<evidence type="ECO:0000256" key="3">
    <source>
        <dbReference type="ARBA" id="ARBA00005750"/>
    </source>
</evidence>
<comment type="cofactor">
    <cofactor evidence="1">
        <name>Mn(2+)</name>
        <dbReference type="ChEBI" id="CHEBI:29035"/>
    </cofactor>
</comment>
<dbReference type="AlphaFoldDB" id="A0A6L6G9G7"/>
<evidence type="ECO:0000256" key="11">
    <source>
        <dbReference type="PIRNR" id="PIRNR016557"/>
    </source>
</evidence>
<dbReference type="InterPro" id="IPR032466">
    <property type="entry name" value="Metal_Hydrolase"/>
</dbReference>
<protein>
    <recommendedName>
        <fullName evidence="11">Tyrosine-protein phosphatase</fullName>
        <ecNumber evidence="11">3.1.3.48</ecNumber>
    </recommendedName>
</protein>
<evidence type="ECO:0000256" key="6">
    <source>
        <dbReference type="ARBA" id="ARBA00022912"/>
    </source>
</evidence>
<evidence type="ECO:0000256" key="1">
    <source>
        <dbReference type="ARBA" id="ARBA00001936"/>
    </source>
</evidence>
<comment type="function">
    <text evidence="9">Dephosphorylates CpsD. Involved in the regulation of capsular polysaccharide biosynthesis.</text>
</comment>
<comment type="pathway">
    <text evidence="2">Capsule biogenesis; capsule polysaccharide biosynthesis.</text>
</comment>
<keyword evidence="8" id="KW-0464">Manganese</keyword>
<gene>
    <name evidence="12" type="ORF">GKS16_06980</name>
</gene>
<evidence type="ECO:0000256" key="8">
    <source>
        <dbReference type="ARBA" id="ARBA00023211"/>
    </source>
</evidence>
<dbReference type="EC" id="3.1.3.48" evidence="11"/>
<evidence type="ECO:0000256" key="5">
    <source>
        <dbReference type="ARBA" id="ARBA00022903"/>
    </source>
</evidence>
<evidence type="ECO:0000256" key="9">
    <source>
        <dbReference type="ARBA" id="ARBA00025635"/>
    </source>
</evidence>
<evidence type="ECO:0000256" key="2">
    <source>
        <dbReference type="ARBA" id="ARBA00005132"/>
    </source>
</evidence>
<name>A0A6L6G9G7_STRUB</name>
<dbReference type="RefSeq" id="WP_154617612.1">
    <property type="nucleotide sequence ID" value="NZ_JADFBA010000002.1"/>
</dbReference>
<dbReference type="SUPFAM" id="SSF51556">
    <property type="entry name" value="Metallo-dependent hydrolases"/>
    <property type="match status" value="1"/>
</dbReference>
<organism evidence="12 13">
    <name type="scientific">Streptococcus uberis</name>
    <dbReference type="NCBI Taxonomy" id="1349"/>
    <lineage>
        <taxon>Bacteria</taxon>
        <taxon>Bacillati</taxon>
        <taxon>Bacillota</taxon>
        <taxon>Bacilli</taxon>
        <taxon>Lactobacillales</taxon>
        <taxon>Streptococcaceae</taxon>
        <taxon>Streptococcus</taxon>
    </lineage>
</organism>
<evidence type="ECO:0000313" key="13">
    <source>
        <dbReference type="Proteomes" id="UP000483839"/>
    </source>
</evidence>
<comment type="caution">
    <text evidence="12">The sequence shown here is derived from an EMBL/GenBank/DDBJ whole genome shotgun (WGS) entry which is preliminary data.</text>
</comment>
<keyword evidence="7" id="KW-0270">Exopolysaccharide synthesis</keyword>